<keyword evidence="2" id="KW-0808">Transferase</keyword>
<dbReference type="AlphaFoldDB" id="A0A5B8W1M3"/>
<gene>
    <name evidence="2" type="ORF">FSB76_18930</name>
</gene>
<dbReference type="Gene3D" id="3.40.50.150">
    <property type="entry name" value="Vaccinia Virus protein VP39"/>
    <property type="match status" value="1"/>
</dbReference>
<dbReference type="EMBL" id="CP042437">
    <property type="protein sequence ID" value="QEC77910.1"/>
    <property type="molecule type" value="Genomic_DNA"/>
</dbReference>
<reference evidence="2 3" key="1">
    <citation type="journal article" date="2013" name="J. Microbiol.">
        <title>Mucilaginibacter ginsenosidivorax sp. nov., with ginsenoside converting activity isolated from sediment.</title>
        <authorList>
            <person name="Kim J.K."/>
            <person name="Choi T.E."/>
            <person name="Liu Q.M."/>
            <person name="Park H.Y."/>
            <person name="Yi T.H."/>
            <person name="Yoon M.H."/>
            <person name="Kim S.C."/>
            <person name="Im W.T."/>
        </authorList>
    </citation>
    <scope>NUCLEOTIDE SEQUENCE [LARGE SCALE GENOMIC DNA]</scope>
    <source>
        <strain evidence="2 3">KHI28</strain>
    </source>
</reference>
<dbReference type="InterPro" id="IPR052514">
    <property type="entry name" value="SAM-dependent_MTase"/>
</dbReference>
<dbReference type="NCBIfam" id="TIGR01444">
    <property type="entry name" value="fkbM_fam"/>
    <property type="match status" value="1"/>
</dbReference>
<evidence type="ECO:0000313" key="3">
    <source>
        <dbReference type="Proteomes" id="UP000321362"/>
    </source>
</evidence>
<dbReference type="SUPFAM" id="SSF53335">
    <property type="entry name" value="S-adenosyl-L-methionine-dependent methyltransferases"/>
    <property type="match status" value="1"/>
</dbReference>
<organism evidence="2 3">
    <name type="scientific">Mucilaginibacter ginsenosidivorax</name>
    <dbReference type="NCBI Taxonomy" id="862126"/>
    <lineage>
        <taxon>Bacteria</taxon>
        <taxon>Pseudomonadati</taxon>
        <taxon>Bacteroidota</taxon>
        <taxon>Sphingobacteriia</taxon>
        <taxon>Sphingobacteriales</taxon>
        <taxon>Sphingobacteriaceae</taxon>
        <taxon>Mucilaginibacter</taxon>
    </lineage>
</organism>
<dbReference type="GO" id="GO:0032259">
    <property type="term" value="P:methylation"/>
    <property type="evidence" value="ECO:0007669"/>
    <property type="project" value="UniProtKB-KW"/>
</dbReference>
<dbReference type="GO" id="GO:0008168">
    <property type="term" value="F:methyltransferase activity"/>
    <property type="evidence" value="ECO:0007669"/>
    <property type="project" value="UniProtKB-KW"/>
</dbReference>
<sequence length="302" mass="33035">MTALPVGKIKRTLGFILNHPLGKRHPFKAFIRFLAWQLQSSMQPAKFIVKPYIAGINFYARKGLTGITGNIYTGLHEFDDMAFLLHFLQPGDVFFDIGANAGSYTLLASGVCKAKTIAIEASANTAAITAKNISLNKLEDKVTLINAAAGATAGTLSFSKNEDTTNHIISHGESANMDAETVNVISIDSLILNDKPALIKIDVEGFETEVLKGMTGTLKLPILKAIIIELNGSGLRYGFNEADIHQTLLSVGFKPYQYDPFKRELQLMDLFGSYNTIYCRDEAFIKSCVKASKGFKIMGEII</sequence>
<dbReference type="Proteomes" id="UP000321362">
    <property type="component" value="Chromosome"/>
</dbReference>
<dbReference type="InterPro" id="IPR029063">
    <property type="entry name" value="SAM-dependent_MTases_sf"/>
</dbReference>
<evidence type="ECO:0000313" key="2">
    <source>
        <dbReference type="EMBL" id="QEC77910.1"/>
    </source>
</evidence>
<keyword evidence="3" id="KW-1185">Reference proteome</keyword>
<name>A0A5B8W1M3_9SPHI</name>
<dbReference type="InterPro" id="IPR006342">
    <property type="entry name" value="FkbM_mtfrase"/>
</dbReference>
<protein>
    <submittedName>
        <fullName evidence="2">FkbM family methyltransferase</fullName>
    </submittedName>
</protein>
<keyword evidence="2" id="KW-0489">Methyltransferase</keyword>
<dbReference type="Pfam" id="PF05050">
    <property type="entry name" value="Methyltransf_21"/>
    <property type="match status" value="1"/>
</dbReference>
<proteinExistence type="predicted"/>
<evidence type="ECO:0000259" key="1">
    <source>
        <dbReference type="Pfam" id="PF05050"/>
    </source>
</evidence>
<dbReference type="PANTHER" id="PTHR34203:SF15">
    <property type="entry name" value="SLL1173 PROTEIN"/>
    <property type="match status" value="1"/>
</dbReference>
<dbReference type="PANTHER" id="PTHR34203">
    <property type="entry name" value="METHYLTRANSFERASE, FKBM FAMILY PROTEIN"/>
    <property type="match status" value="1"/>
</dbReference>
<accession>A0A5B8W1M3</accession>
<dbReference type="KEGG" id="mgk:FSB76_18930"/>
<dbReference type="RefSeq" id="WP_147056038.1">
    <property type="nucleotide sequence ID" value="NZ_CP042437.1"/>
</dbReference>
<dbReference type="OrthoDB" id="9812600at2"/>
<feature type="domain" description="Methyltransferase FkbM" evidence="1">
    <location>
        <begin position="96"/>
        <end position="254"/>
    </location>
</feature>